<dbReference type="AlphaFoldDB" id="A0A8H5HB32"/>
<dbReference type="OrthoDB" id="8068875at2759"/>
<evidence type="ECO:0000313" key="5">
    <source>
        <dbReference type="Proteomes" id="UP000565441"/>
    </source>
</evidence>
<dbReference type="Proteomes" id="UP000565441">
    <property type="component" value="Unassembled WGS sequence"/>
</dbReference>
<evidence type="ECO:0000256" key="1">
    <source>
        <dbReference type="ARBA" id="ARBA00022786"/>
    </source>
</evidence>
<feature type="domain" description="HECT" evidence="3">
    <location>
        <begin position="36"/>
        <end position="91"/>
    </location>
</feature>
<dbReference type="PROSITE" id="PS50237">
    <property type="entry name" value="HECT"/>
    <property type="match status" value="1"/>
</dbReference>
<name>A0A8H5HB32_9AGAR</name>
<sequence>MRTQIEQFSAKRSSRCPSFAQGGVVGDSIFKIKLHRKAFFEGLSDMIDSSGIFNQQEIQILLGGVNAPINYDDLRKHTNYVGLYDNNEETIVASGIGDGPAALLEEAIGGEDRIGFAVGAGEAILALEVAIVDGDDRRVVAGGLDNNLGIVEGGVRAEVVVFEDGTEHFLLRLGSGNGDDRVQIEQRVVVLRCQCQYVFARVRRE</sequence>
<gene>
    <name evidence="4" type="ORF">D9615_006315</name>
</gene>
<dbReference type="InterPro" id="IPR035983">
    <property type="entry name" value="Hect_E3_ubiquitin_ligase"/>
</dbReference>
<evidence type="ECO:0000256" key="2">
    <source>
        <dbReference type="PROSITE-ProRule" id="PRU00104"/>
    </source>
</evidence>
<dbReference type="SUPFAM" id="SSF56204">
    <property type="entry name" value="Hect, E3 ligase catalytic domain"/>
    <property type="match status" value="1"/>
</dbReference>
<evidence type="ECO:0000259" key="3">
    <source>
        <dbReference type="PROSITE" id="PS50237"/>
    </source>
</evidence>
<organism evidence="4 5">
    <name type="scientific">Tricholomella constricta</name>
    <dbReference type="NCBI Taxonomy" id="117010"/>
    <lineage>
        <taxon>Eukaryota</taxon>
        <taxon>Fungi</taxon>
        <taxon>Dikarya</taxon>
        <taxon>Basidiomycota</taxon>
        <taxon>Agaricomycotina</taxon>
        <taxon>Agaricomycetes</taxon>
        <taxon>Agaricomycetidae</taxon>
        <taxon>Agaricales</taxon>
        <taxon>Tricholomatineae</taxon>
        <taxon>Lyophyllaceae</taxon>
        <taxon>Tricholomella</taxon>
    </lineage>
</organism>
<dbReference type="Pfam" id="PF00632">
    <property type="entry name" value="HECT"/>
    <property type="match status" value="1"/>
</dbReference>
<accession>A0A8H5HB32</accession>
<dbReference type="GO" id="GO:0004842">
    <property type="term" value="F:ubiquitin-protein transferase activity"/>
    <property type="evidence" value="ECO:0007669"/>
    <property type="project" value="InterPro"/>
</dbReference>
<comment type="caution">
    <text evidence="4">The sequence shown here is derived from an EMBL/GenBank/DDBJ whole genome shotgun (WGS) entry which is preliminary data.</text>
</comment>
<protein>
    <recommendedName>
        <fullName evidence="3">HECT domain-containing protein</fullName>
    </recommendedName>
</protein>
<dbReference type="EMBL" id="JAACJP010000014">
    <property type="protein sequence ID" value="KAF5380038.1"/>
    <property type="molecule type" value="Genomic_DNA"/>
</dbReference>
<keyword evidence="1 2" id="KW-0833">Ubl conjugation pathway</keyword>
<keyword evidence="5" id="KW-1185">Reference proteome</keyword>
<comment type="caution">
    <text evidence="2">Lacks conserved residue(s) required for the propagation of feature annotation.</text>
</comment>
<proteinExistence type="predicted"/>
<reference evidence="4 5" key="1">
    <citation type="journal article" date="2020" name="ISME J.">
        <title>Uncovering the hidden diversity of litter-decomposition mechanisms in mushroom-forming fungi.</title>
        <authorList>
            <person name="Floudas D."/>
            <person name="Bentzer J."/>
            <person name="Ahren D."/>
            <person name="Johansson T."/>
            <person name="Persson P."/>
            <person name="Tunlid A."/>
        </authorList>
    </citation>
    <scope>NUCLEOTIDE SEQUENCE [LARGE SCALE GENOMIC DNA]</scope>
    <source>
        <strain evidence="4 5">CBS 661.87</strain>
    </source>
</reference>
<dbReference type="InterPro" id="IPR000569">
    <property type="entry name" value="HECT_dom"/>
</dbReference>
<evidence type="ECO:0000313" key="4">
    <source>
        <dbReference type="EMBL" id="KAF5380038.1"/>
    </source>
</evidence>